<proteinExistence type="predicted"/>
<evidence type="ECO:0000256" key="3">
    <source>
        <dbReference type="ARBA" id="ARBA00022989"/>
    </source>
</evidence>
<feature type="domain" description="DUF202" evidence="6">
    <location>
        <begin position="8"/>
        <end position="73"/>
    </location>
</feature>
<keyword evidence="2 5" id="KW-0812">Transmembrane</keyword>
<keyword evidence="3 5" id="KW-1133">Transmembrane helix</keyword>
<dbReference type="Proteomes" id="UP001275440">
    <property type="component" value="Unassembled WGS sequence"/>
</dbReference>
<dbReference type="InterPro" id="IPR003807">
    <property type="entry name" value="DUF202"/>
</dbReference>
<evidence type="ECO:0000313" key="8">
    <source>
        <dbReference type="Proteomes" id="UP001275440"/>
    </source>
</evidence>
<evidence type="ECO:0000256" key="2">
    <source>
        <dbReference type="ARBA" id="ARBA00022692"/>
    </source>
</evidence>
<evidence type="ECO:0000256" key="4">
    <source>
        <dbReference type="ARBA" id="ARBA00023136"/>
    </source>
</evidence>
<name>A0ABU3WKU7_9NOCA</name>
<evidence type="ECO:0000313" key="7">
    <source>
        <dbReference type="EMBL" id="MDV2474626.1"/>
    </source>
</evidence>
<reference evidence="7 8" key="1">
    <citation type="submission" date="2019-10" db="EMBL/GenBank/DDBJ databases">
        <title>Draft Genome Assembly of Rhodococcus zopfii DSM44189.</title>
        <authorList>
            <person name="Sutton J.M."/>
            <person name="Akob D.M."/>
            <person name="Bushman T.J."/>
        </authorList>
    </citation>
    <scope>NUCLEOTIDE SEQUENCE [LARGE SCALE GENOMIC DNA]</scope>
    <source>
        <strain evidence="7 8">DSM 44189</strain>
    </source>
</reference>
<sequence length="108" mass="11244">MTPPTHGDPGLQPERTSLAWLRTAAVLGAVALGFMRFAPGPGIVVVVIGLLCLAPALYLLLTAGRGHRARVRRFAAGTAAQHWWRNVVVTAAVAVLALAAVVLIVTSS</sequence>
<keyword evidence="4 5" id="KW-0472">Membrane</keyword>
<dbReference type="Pfam" id="PF02656">
    <property type="entry name" value="DUF202"/>
    <property type="match status" value="1"/>
</dbReference>
<accession>A0ABU3WKU7</accession>
<comment type="subcellular location">
    <subcellularLocation>
        <location evidence="1">Endomembrane system</location>
        <topology evidence="1">Multi-pass membrane protein</topology>
    </subcellularLocation>
</comment>
<organism evidence="7 8">
    <name type="scientific">Rhodococcus zopfii</name>
    <dbReference type="NCBI Taxonomy" id="43772"/>
    <lineage>
        <taxon>Bacteria</taxon>
        <taxon>Bacillati</taxon>
        <taxon>Actinomycetota</taxon>
        <taxon>Actinomycetes</taxon>
        <taxon>Mycobacteriales</taxon>
        <taxon>Nocardiaceae</taxon>
        <taxon>Rhodococcus</taxon>
    </lineage>
</organism>
<evidence type="ECO:0000259" key="6">
    <source>
        <dbReference type="Pfam" id="PF02656"/>
    </source>
</evidence>
<gene>
    <name evidence="7" type="ORF">F8M49_02875</name>
</gene>
<keyword evidence="8" id="KW-1185">Reference proteome</keyword>
<comment type="caution">
    <text evidence="7">The sequence shown here is derived from an EMBL/GenBank/DDBJ whole genome shotgun (WGS) entry which is preliminary data.</text>
</comment>
<feature type="transmembrane region" description="Helical" evidence="5">
    <location>
        <begin position="83"/>
        <end position="105"/>
    </location>
</feature>
<feature type="transmembrane region" description="Helical" evidence="5">
    <location>
        <begin position="43"/>
        <end position="62"/>
    </location>
</feature>
<protein>
    <submittedName>
        <fullName evidence="7">DUF202 domain-containing protein</fullName>
    </submittedName>
</protein>
<evidence type="ECO:0000256" key="5">
    <source>
        <dbReference type="SAM" id="Phobius"/>
    </source>
</evidence>
<dbReference type="EMBL" id="WBMO01000001">
    <property type="protein sequence ID" value="MDV2474626.1"/>
    <property type="molecule type" value="Genomic_DNA"/>
</dbReference>
<evidence type="ECO:0000256" key="1">
    <source>
        <dbReference type="ARBA" id="ARBA00004127"/>
    </source>
</evidence>